<dbReference type="SUPFAM" id="SSF51197">
    <property type="entry name" value="Clavaminate synthase-like"/>
    <property type="match status" value="1"/>
</dbReference>
<proteinExistence type="predicted"/>
<dbReference type="Gene3D" id="2.60.120.650">
    <property type="entry name" value="Cupin"/>
    <property type="match status" value="1"/>
</dbReference>
<feature type="region of interest" description="Disordered" evidence="1">
    <location>
        <begin position="198"/>
        <end position="266"/>
    </location>
</feature>
<dbReference type="PANTHER" id="PTHR12480:SF21">
    <property type="entry name" value="JMJC DOMAIN-CONTAINING PROTEIN 8"/>
    <property type="match status" value="1"/>
</dbReference>
<name>A0A8C3KEI6_9CHAR</name>
<evidence type="ECO:0000256" key="1">
    <source>
        <dbReference type="SAM" id="MobiDB-lite"/>
    </source>
</evidence>
<dbReference type="InterPro" id="IPR050910">
    <property type="entry name" value="JMJD6_ArgDemeth/LysHydrox"/>
</dbReference>
<feature type="compositionally biased region" description="Gly residues" evidence="1">
    <location>
        <begin position="1"/>
        <end position="11"/>
    </location>
</feature>
<organism evidence="2 3">
    <name type="scientific">Calidris pygmaea</name>
    <name type="common">Spoon-billed sandpiper</name>
    <dbReference type="NCBI Taxonomy" id="425635"/>
    <lineage>
        <taxon>Eukaryota</taxon>
        <taxon>Metazoa</taxon>
        <taxon>Chordata</taxon>
        <taxon>Craniata</taxon>
        <taxon>Vertebrata</taxon>
        <taxon>Euteleostomi</taxon>
        <taxon>Archelosauria</taxon>
        <taxon>Archosauria</taxon>
        <taxon>Dinosauria</taxon>
        <taxon>Saurischia</taxon>
        <taxon>Theropoda</taxon>
        <taxon>Coelurosauria</taxon>
        <taxon>Aves</taxon>
        <taxon>Neognathae</taxon>
        <taxon>Neoaves</taxon>
        <taxon>Charadriiformes</taxon>
        <taxon>Scolopacidae</taxon>
        <taxon>Calidris</taxon>
    </lineage>
</organism>
<feature type="region of interest" description="Disordered" evidence="1">
    <location>
        <begin position="64"/>
        <end position="83"/>
    </location>
</feature>
<feature type="compositionally biased region" description="Gly residues" evidence="1">
    <location>
        <begin position="68"/>
        <end position="79"/>
    </location>
</feature>
<feature type="region of interest" description="Disordered" evidence="1">
    <location>
        <begin position="388"/>
        <end position="423"/>
    </location>
</feature>
<sequence>APGAWGGGVEPGGRSRCRYTGPGVERSLPLQAGGRGAGGGAVYRGAGRRLPHLLSLPAAVRAAASPGRDGGVPGLGGRVTGSLRGRREEPLGVAVGQVPGARGGGVGGWVGVGASSGAPVWGLGWRRFRCDRPCGTPVRCSIPFRFAFSRPVILRGVTDNSAFRALCTREKLLAAFGALPVRLSTANTYSYRKGEAGAGGVDGKGVPGSHNRSFRGYRHGPPPQLSPSRSGRALPGVCGASPEASGSSPTGQWWVPPSRSPHPPPSSQLLGGVTVPIFSPLSPDTLYFFGDNNFTEWGPLFQQYVPPPFRIPGTSPAYSFGIAGSGSGVPFHWHGPGYSEVIFGRKRWFLYPPDKTPHFHPNETTLAWLHHTYPTLPPAQRPLECTLRPGEVRPVSSSVTPPLCSPREGGGDTLDPIGHPQSP</sequence>
<dbReference type="Proteomes" id="UP000694419">
    <property type="component" value="Unplaced"/>
</dbReference>
<dbReference type="GO" id="GO:0005634">
    <property type="term" value="C:nucleus"/>
    <property type="evidence" value="ECO:0007669"/>
    <property type="project" value="TreeGrafter"/>
</dbReference>
<dbReference type="PANTHER" id="PTHR12480">
    <property type="entry name" value="ARGININE DEMETHYLASE AND LYSYL-HYDROXYLASE JMJD"/>
    <property type="match status" value="1"/>
</dbReference>
<dbReference type="AlphaFoldDB" id="A0A8C3KEI6"/>
<keyword evidence="3" id="KW-1185">Reference proteome</keyword>
<reference evidence="2" key="2">
    <citation type="submission" date="2025-09" db="UniProtKB">
        <authorList>
            <consortium name="Ensembl"/>
        </authorList>
    </citation>
    <scope>IDENTIFICATION</scope>
</reference>
<dbReference type="Ensembl" id="ENSCPGT00000024568.1">
    <property type="protein sequence ID" value="ENSCPGP00000022470.1"/>
    <property type="gene ID" value="ENSCPGG00000015599.1"/>
</dbReference>
<protein>
    <submittedName>
        <fullName evidence="2">Jumonji domain containing 8</fullName>
    </submittedName>
</protein>
<evidence type="ECO:0000313" key="3">
    <source>
        <dbReference type="Proteomes" id="UP000694419"/>
    </source>
</evidence>
<accession>A0A8C3KEI6</accession>
<feature type="region of interest" description="Disordered" evidence="1">
    <location>
        <begin position="1"/>
        <end position="35"/>
    </location>
</feature>
<reference evidence="2" key="1">
    <citation type="submission" date="2025-08" db="UniProtKB">
        <authorList>
            <consortium name="Ensembl"/>
        </authorList>
    </citation>
    <scope>IDENTIFICATION</scope>
</reference>
<dbReference type="GO" id="GO:0000987">
    <property type="term" value="F:cis-regulatory region sequence-specific DNA binding"/>
    <property type="evidence" value="ECO:0007669"/>
    <property type="project" value="TreeGrafter"/>
</dbReference>
<evidence type="ECO:0000313" key="2">
    <source>
        <dbReference type="Ensembl" id="ENSCPGP00000022470.1"/>
    </source>
</evidence>